<gene>
    <name evidence="2" type="ORF">SAMN05421666_1705</name>
</gene>
<name>A0A1N7G5X5_9RHOB</name>
<evidence type="ECO:0000313" key="3">
    <source>
        <dbReference type="Proteomes" id="UP000186019"/>
    </source>
</evidence>
<dbReference type="STRING" id="573024.SAMN05216208_0431"/>
<feature type="chain" id="PRO_5009941956" description="Secreted protein" evidence="1">
    <location>
        <begin position="26"/>
        <end position="96"/>
    </location>
</feature>
<sequence>MRNLMTLTLGVAAGAALFAGTPAQAEAKIYAVPTHENYCPAGLQPITISGVVCCGVPNQHQSYGQMMKHPAPRKVHHKPVNYSARPDCREGIKGCS</sequence>
<evidence type="ECO:0000256" key="1">
    <source>
        <dbReference type="SAM" id="SignalP"/>
    </source>
</evidence>
<evidence type="ECO:0000313" key="2">
    <source>
        <dbReference type="EMBL" id="SIS07965.1"/>
    </source>
</evidence>
<proteinExistence type="predicted"/>
<feature type="signal peptide" evidence="1">
    <location>
        <begin position="1"/>
        <end position="25"/>
    </location>
</feature>
<keyword evidence="3" id="KW-1185">Reference proteome</keyword>
<accession>A0A1N7G5X5</accession>
<protein>
    <recommendedName>
        <fullName evidence="4">Secreted protein</fullName>
    </recommendedName>
</protein>
<dbReference type="AlphaFoldDB" id="A0A1N7G5X5"/>
<evidence type="ECO:0008006" key="4">
    <source>
        <dbReference type="Google" id="ProtNLM"/>
    </source>
</evidence>
<dbReference type="Proteomes" id="UP000186019">
    <property type="component" value="Unassembled WGS sequence"/>
</dbReference>
<keyword evidence="1" id="KW-0732">Signal</keyword>
<organism evidence="2 3">
    <name type="scientific">Roseovarius nanhaiticus</name>
    <dbReference type="NCBI Taxonomy" id="573024"/>
    <lineage>
        <taxon>Bacteria</taxon>
        <taxon>Pseudomonadati</taxon>
        <taxon>Pseudomonadota</taxon>
        <taxon>Alphaproteobacteria</taxon>
        <taxon>Rhodobacterales</taxon>
        <taxon>Roseobacteraceae</taxon>
        <taxon>Roseovarius</taxon>
    </lineage>
</organism>
<dbReference type="EMBL" id="FTNV01000001">
    <property type="protein sequence ID" value="SIS07965.1"/>
    <property type="molecule type" value="Genomic_DNA"/>
</dbReference>
<reference evidence="2 3" key="1">
    <citation type="submission" date="2017-01" db="EMBL/GenBank/DDBJ databases">
        <authorList>
            <person name="Mah S.A."/>
            <person name="Swanson W.J."/>
            <person name="Moy G.W."/>
            <person name="Vacquier V.D."/>
        </authorList>
    </citation>
    <scope>NUCLEOTIDE SEQUENCE [LARGE SCALE GENOMIC DNA]</scope>
    <source>
        <strain evidence="2 3">DSM 29590</strain>
    </source>
</reference>